<feature type="binding site" evidence="12">
    <location>
        <position position="93"/>
    </location>
    <ligand>
        <name>UDP-N-acetyl-alpha-D-glucosamine</name>
        <dbReference type="ChEBI" id="CHEBI:57705"/>
    </ligand>
</feature>
<name>A0A1F5ZZZ7_9BACT</name>
<organism evidence="14 15">
    <name type="scientific">Candidatus Gottesmanbacteria bacterium RIFCSPHIGHO2_02_FULL_39_14</name>
    <dbReference type="NCBI Taxonomy" id="1798383"/>
    <lineage>
        <taxon>Bacteria</taxon>
        <taxon>Candidatus Gottesmaniibacteriota</taxon>
    </lineage>
</organism>
<feature type="binding site" evidence="12">
    <location>
        <position position="306"/>
    </location>
    <ligand>
        <name>UDP-N-acetyl-alpha-D-glucosamine</name>
        <dbReference type="ChEBI" id="CHEBI:57705"/>
    </ligand>
</feature>
<dbReference type="UniPathway" id="UPA00219"/>
<proteinExistence type="inferred from homology"/>
<dbReference type="GO" id="GO:0071555">
    <property type="term" value="P:cell wall organization"/>
    <property type="evidence" value="ECO:0007669"/>
    <property type="project" value="UniProtKB-KW"/>
</dbReference>
<evidence type="ECO:0000256" key="4">
    <source>
        <dbReference type="ARBA" id="ARBA00022618"/>
    </source>
</evidence>
<keyword evidence="7 12" id="KW-0573">Peptidoglycan synthesis</keyword>
<protein>
    <recommendedName>
        <fullName evidence="12">UDP-N-acetylglucosamine 1-carboxyvinyltransferase</fullName>
        <ecNumber evidence="12">2.5.1.7</ecNumber>
    </recommendedName>
    <alternativeName>
        <fullName evidence="12">Enoylpyruvate transferase</fullName>
    </alternativeName>
    <alternativeName>
        <fullName evidence="12">UDP-N-acetylglucosamine enolpyruvyl transferase</fullName>
        <shortName evidence="12">EPT</shortName>
    </alternativeName>
</protein>
<dbReference type="GO" id="GO:0009252">
    <property type="term" value="P:peptidoglycan biosynthetic process"/>
    <property type="evidence" value="ECO:0007669"/>
    <property type="project" value="UniProtKB-UniRule"/>
</dbReference>
<gene>
    <name evidence="12" type="primary">murA</name>
    <name evidence="14" type="ORF">A3D78_00900</name>
</gene>
<dbReference type="GO" id="GO:0051301">
    <property type="term" value="P:cell division"/>
    <property type="evidence" value="ECO:0007669"/>
    <property type="project" value="UniProtKB-KW"/>
</dbReference>
<dbReference type="GO" id="GO:0008760">
    <property type="term" value="F:UDP-N-acetylglucosamine 1-carboxyvinyltransferase activity"/>
    <property type="evidence" value="ECO:0007669"/>
    <property type="project" value="UniProtKB-UniRule"/>
</dbReference>
<keyword evidence="3 12" id="KW-0963">Cytoplasm</keyword>
<evidence type="ECO:0000256" key="10">
    <source>
        <dbReference type="ARBA" id="ARBA00038367"/>
    </source>
</evidence>
<feature type="binding site" evidence="12">
    <location>
        <position position="328"/>
    </location>
    <ligand>
        <name>UDP-N-acetyl-alpha-D-glucosamine</name>
        <dbReference type="ChEBI" id="CHEBI:57705"/>
    </ligand>
</feature>
<dbReference type="GO" id="GO:0019277">
    <property type="term" value="P:UDP-N-acetylgalactosamine biosynthetic process"/>
    <property type="evidence" value="ECO:0007669"/>
    <property type="project" value="InterPro"/>
</dbReference>
<feature type="modified residue" description="2-(S-cysteinyl)pyruvic acid O-phosphothioketal" evidence="12">
    <location>
        <position position="117"/>
    </location>
</feature>
<keyword evidence="8 12" id="KW-0131">Cell cycle</keyword>
<dbReference type="PANTHER" id="PTHR43783">
    <property type="entry name" value="UDP-N-ACETYLGLUCOSAMINE 1-CARBOXYVINYLTRANSFERASE"/>
    <property type="match status" value="1"/>
</dbReference>
<evidence type="ECO:0000256" key="8">
    <source>
        <dbReference type="ARBA" id="ARBA00023306"/>
    </source>
</evidence>
<evidence type="ECO:0000256" key="1">
    <source>
        <dbReference type="ARBA" id="ARBA00004496"/>
    </source>
</evidence>
<evidence type="ECO:0000256" key="12">
    <source>
        <dbReference type="HAMAP-Rule" id="MF_00111"/>
    </source>
</evidence>
<feature type="active site" description="Proton donor" evidence="12">
    <location>
        <position position="117"/>
    </location>
</feature>
<dbReference type="Pfam" id="PF00275">
    <property type="entry name" value="EPSP_synthase"/>
    <property type="match status" value="1"/>
</dbReference>
<dbReference type="PANTHER" id="PTHR43783:SF1">
    <property type="entry name" value="UDP-N-ACETYLGLUCOSAMINE 1-CARBOXYVINYLTRANSFERASE"/>
    <property type="match status" value="1"/>
</dbReference>
<dbReference type="GO" id="GO:0008360">
    <property type="term" value="P:regulation of cell shape"/>
    <property type="evidence" value="ECO:0007669"/>
    <property type="project" value="UniProtKB-KW"/>
</dbReference>
<dbReference type="NCBIfam" id="NF006873">
    <property type="entry name" value="PRK09369.1"/>
    <property type="match status" value="1"/>
</dbReference>
<dbReference type="EMBL" id="MFJM01000023">
    <property type="protein sequence ID" value="OGG18039.1"/>
    <property type="molecule type" value="Genomic_DNA"/>
</dbReference>
<evidence type="ECO:0000256" key="2">
    <source>
        <dbReference type="ARBA" id="ARBA00004752"/>
    </source>
</evidence>
<keyword evidence="5 12" id="KW-0808">Transferase</keyword>
<dbReference type="NCBIfam" id="TIGR01072">
    <property type="entry name" value="murA"/>
    <property type="match status" value="1"/>
</dbReference>
<feature type="binding site" evidence="12">
    <location>
        <begin position="22"/>
        <end position="23"/>
    </location>
    <ligand>
        <name>phosphoenolpyruvate</name>
        <dbReference type="ChEBI" id="CHEBI:58702"/>
    </ligand>
</feature>
<reference evidence="14 15" key="1">
    <citation type="journal article" date="2016" name="Nat. Commun.">
        <title>Thousands of microbial genomes shed light on interconnected biogeochemical processes in an aquifer system.</title>
        <authorList>
            <person name="Anantharaman K."/>
            <person name="Brown C.T."/>
            <person name="Hug L.A."/>
            <person name="Sharon I."/>
            <person name="Castelle C.J."/>
            <person name="Probst A.J."/>
            <person name="Thomas B.C."/>
            <person name="Singh A."/>
            <person name="Wilkins M.J."/>
            <person name="Karaoz U."/>
            <person name="Brodie E.L."/>
            <person name="Williams K.H."/>
            <person name="Hubbard S.S."/>
            <person name="Banfield J.F."/>
        </authorList>
    </citation>
    <scope>NUCLEOTIDE SEQUENCE [LARGE SCALE GENOMIC DNA]</scope>
</reference>
<evidence type="ECO:0000256" key="5">
    <source>
        <dbReference type="ARBA" id="ARBA00022679"/>
    </source>
</evidence>
<dbReference type="InterPro" id="IPR001986">
    <property type="entry name" value="Enolpyruvate_Tfrase_dom"/>
</dbReference>
<comment type="caution">
    <text evidence="14">The sequence shown here is derived from an EMBL/GenBank/DDBJ whole genome shotgun (WGS) entry which is preliminary data.</text>
</comment>
<dbReference type="GO" id="GO:0005737">
    <property type="term" value="C:cytoplasm"/>
    <property type="evidence" value="ECO:0007669"/>
    <property type="project" value="UniProtKB-SubCell"/>
</dbReference>
<keyword evidence="9 12" id="KW-0961">Cell wall biogenesis/degradation</keyword>
<keyword evidence="12" id="KW-0670">Pyruvate</keyword>
<evidence type="ECO:0000256" key="3">
    <source>
        <dbReference type="ARBA" id="ARBA00022490"/>
    </source>
</evidence>
<comment type="caution">
    <text evidence="12">Lacks conserved residue(s) required for the propagation of feature annotation.</text>
</comment>
<dbReference type="InterPro" id="IPR036968">
    <property type="entry name" value="Enolpyruvate_Tfrase_sf"/>
</dbReference>
<dbReference type="EC" id="2.5.1.7" evidence="12"/>
<keyword evidence="6 12" id="KW-0133">Cell shape</keyword>
<comment type="pathway">
    <text evidence="2 12">Cell wall biogenesis; peptidoglycan biosynthesis.</text>
</comment>
<dbReference type="HAMAP" id="MF_00111">
    <property type="entry name" value="MurA"/>
    <property type="match status" value="1"/>
</dbReference>
<comment type="similarity">
    <text evidence="10 12">Belongs to the EPSP synthase family. MurA subfamily.</text>
</comment>
<evidence type="ECO:0000256" key="11">
    <source>
        <dbReference type="ARBA" id="ARBA00047527"/>
    </source>
</evidence>
<evidence type="ECO:0000256" key="6">
    <source>
        <dbReference type="ARBA" id="ARBA00022960"/>
    </source>
</evidence>
<evidence type="ECO:0000313" key="15">
    <source>
        <dbReference type="Proteomes" id="UP000176253"/>
    </source>
</evidence>
<dbReference type="InterPro" id="IPR050068">
    <property type="entry name" value="MurA_subfamily"/>
</dbReference>
<dbReference type="STRING" id="1798383.A3D78_00900"/>
<dbReference type="Gene3D" id="3.65.10.10">
    <property type="entry name" value="Enolpyruvate transferase domain"/>
    <property type="match status" value="2"/>
</dbReference>
<evidence type="ECO:0000259" key="13">
    <source>
        <dbReference type="Pfam" id="PF00275"/>
    </source>
</evidence>
<sequence length="440" mass="48642">MDKLIIQGGRKIRGEITVSGAKNVAMKVILAGLLSDKNIHVQNIPLITSVTGTADLVKFLGVKVRFYSNHTMNIRGDGLHKYSLPLDMGGLYRTATMVLGPLLQRFGKAKVPNPGGCRLGQRPVDWHIEGLKKMGAKIKYADGFFEASCHKLKGTRFRFPKNTHTGTETLLLSAVKAEGETVLENASLEPEVDDLINILCLMGAKIKRLKGRSIVINGVKKLSGCDYKIMPDRNEVVTFAIGALASGGQILISGAQSTNLSVFLKSLDKIGVHYQIIDSERILFKSVNRLNPSRIVTKPHPGFMTDWQAPWALLMTQVEGLSIIHETIFEDRFNYVNQLRKMGAKIDHYHPHVNNPHSFYNFNWNGNHHSAQAVKISGRTHLHEAVLEVADLRAGATLVLAASIAEGTSIIYGINHLDRGYENIEHRLGSLGVFIKRMSD</sequence>
<comment type="subcellular location">
    <subcellularLocation>
        <location evidence="1 12">Cytoplasm</location>
    </subcellularLocation>
</comment>
<dbReference type="CDD" id="cd01555">
    <property type="entry name" value="UdpNAET"/>
    <property type="match status" value="1"/>
</dbReference>
<evidence type="ECO:0000256" key="7">
    <source>
        <dbReference type="ARBA" id="ARBA00022984"/>
    </source>
</evidence>
<comment type="function">
    <text evidence="12">Cell wall formation. Adds enolpyruvyl to UDP-N-acetylglucosamine.</text>
</comment>
<keyword evidence="4 12" id="KW-0132">Cell division</keyword>
<comment type="catalytic activity">
    <reaction evidence="11 12">
        <text>phosphoenolpyruvate + UDP-N-acetyl-alpha-D-glucosamine = UDP-N-acetyl-3-O-(1-carboxyvinyl)-alpha-D-glucosamine + phosphate</text>
        <dbReference type="Rhea" id="RHEA:18681"/>
        <dbReference type="ChEBI" id="CHEBI:43474"/>
        <dbReference type="ChEBI" id="CHEBI:57705"/>
        <dbReference type="ChEBI" id="CHEBI:58702"/>
        <dbReference type="ChEBI" id="CHEBI:68483"/>
        <dbReference type="EC" id="2.5.1.7"/>
    </reaction>
</comment>
<evidence type="ECO:0000256" key="9">
    <source>
        <dbReference type="ARBA" id="ARBA00023316"/>
    </source>
</evidence>
<dbReference type="InterPro" id="IPR005750">
    <property type="entry name" value="UDP_GlcNAc_COvinyl_MurA"/>
</dbReference>
<dbReference type="InterPro" id="IPR013792">
    <property type="entry name" value="RNA3'P_cycl/enolpyr_Trfase_a/b"/>
</dbReference>
<feature type="domain" description="Enolpyruvate transferase" evidence="13">
    <location>
        <begin position="7"/>
        <end position="428"/>
    </location>
</feature>
<dbReference type="Proteomes" id="UP000176253">
    <property type="component" value="Unassembled WGS sequence"/>
</dbReference>
<dbReference type="AlphaFoldDB" id="A0A1F5ZZZ7"/>
<evidence type="ECO:0000313" key="14">
    <source>
        <dbReference type="EMBL" id="OGG18039.1"/>
    </source>
</evidence>
<accession>A0A1F5ZZZ7</accession>
<dbReference type="SUPFAM" id="SSF55205">
    <property type="entry name" value="EPT/RTPC-like"/>
    <property type="match status" value="1"/>
</dbReference>